<sequence>MNTSRDKLSETLQDWRVKPPSDPGFRAAVWRRIGQQGEATWPAYLRAHTAAWAVAAVLTFSVAGVAGRALAQARVEADRETMVVSYLVELDPRAQAILKQ</sequence>
<dbReference type="Proteomes" id="UP000095228">
    <property type="component" value="Chromosome"/>
</dbReference>
<dbReference type="KEGG" id="obg:Verru16b_01128"/>
<evidence type="ECO:0000313" key="3">
    <source>
        <dbReference type="Proteomes" id="UP000095228"/>
    </source>
</evidence>
<name>A0A1D8AT46_9BACT</name>
<dbReference type="OrthoDB" id="195781at2"/>
<keyword evidence="1" id="KW-1133">Transmembrane helix</keyword>
<evidence type="ECO:0000313" key="2">
    <source>
        <dbReference type="EMBL" id="AOS44067.1"/>
    </source>
</evidence>
<dbReference type="STRING" id="1838286.Verru16b_01128"/>
<keyword evidence="3" id="KW-1185">Reference proteome</keyword>
<proteinExistence type="predicted"/>
<dbReference type="AlphaFoldDB" id="A0A1D8AT46"/>
<evidence type="ECO:0000256" key="1">
    <source>
        <dbReference type="SAM" id="Phobius"/>
    </source>
</evidence>
<dbReference type="EMBL" id="CP016094">
    <property type="protein sequence ID" value="AOS44067.1"/>
    <property type="molecule type" value="Genomic_DNA"/>
</dbReference>
<keyword evidence="1" id="KW-0812">Transmembrane</keyword>
<dbReference type="RefSeq" id="WP_069961360.1">
    <property type="nucleotide sequence ID" value="NZ_CP016094.1"/>
</dbReference>
<accession>A0A1D8AT46</accession>
<protein>
    <submittedName>
        <fullName evidence="2">Uncharacterized protein</fullName>
    </submittedName>
</protein>
<reference evidence="2 3" key="1">
    <citation type="submission" date="2016-06" db="EMBL/GenBank/DDBJ databases">
        <title>Three novel species with peptidoglycan cell walls form the new genus Lacunisphaera gen. nov. in the family Opitutaceae of the verrucomicrobial subdivision 4.</title>
        <authorList>
            <person name="Rast P."/>
            <person name="Gloeckner I."/>
            <person name="Jogler M."/>
            <person name="Boedeker C."/>
            <person name="Jeske O."/>
            <person name="Wiegand S."/>
            <person name="Reinhardt R."/>
            <person name="Schumann P."/>
            <person name="Rohde M."/>
            <person name="Spring S."/>
            <person name="Gloeckner F.O."/>
            <person name="Jogler C."/>
        </authorList>
    </citation>
    <scope>NUCLEOTIDE SEQUENCE [LARGE SCALE GENOMIC DNA]</scope>
    <source>
        <strain evidence="2 3">IG16b</strain>
    </source>
</reference>
<organism evidence="2 3">
    <name type="scientific">Lacunisphaera limnophila</name>
    <dbReference type="NCBI Taxonomy" id="1838286"/>
    <lineage>
        <taxon>Bacteria</taxon>
        <taxon>Pseudomonadati</taxon>
        <taxon>Verrucomicrobiota</taxon>
        <taxon>Opitutia</taxon>
        <taxon>Opitutales</taxon>
        <taxon>Opitutaceae</taxon>
        <taxon>Lacunisphaera</taxon>
    </lineage>
</organism>
<feature type="transmembrane region" description="Helical" evidence="1">
    <location>
        <begin position="50"/>
        <end position="71"/>
    </location>
</feature>
<gene>
    <name evidence="2" type="ORF">Verru16b_01128</name>
</gene>
<keyword evidence="1" id="KW-0472">Membrane</keyword>